<dbReference type="Proteomes" id="UP000683360">
    <property type="component" value="Unassembled WGS sequence"/>
</dbReference>
<protein>
    <submittedName>
        <fullName evidence="1">Uncharacterized protein</fullName>
    </submittedName>
</protein>
<name>A0A8S3S742_MYTED</name>
<dbReference type="AlphaFoldDB" id="A0A8S3S742"/>
<comment type="caution">
    <text evidence="1">The sequence shown here is derived from an EMBL/GenBank/DDBJ whole genome shotgun (WGS) entry which is preliminary data.</text>
</comment>
<proteinExistence type="predicted"/>
<sequence>MRRKRQSRIVISQHQEMNQHQGEIKADNSRSKMQIQLIEEGSKNVYDIIDESALSKTLEPSTSRIQNSYLDVTYSPKMPMNAEDKLGIICIASVSSQSKMAHKTSLRRQQGGLEEKNISCQGALVSAYSDGYLRPRFFEHHTGINKTMEKKGTFCSNKDKTAQKENYGHIYDEPAYDGIGREGNYDSLVFSKDTSNLRNEILLVKIQLKQNNLGLTSTKASKTHNKLSKEKDYIECYCLLALKL</sequence>
<reference evidence="1" key="1">
    <citation type="submission" date="2021-03" db="EMBL/GenBank/DDBJ databases">
        <authorList>
            <person name="Bekaert M."/>
        </authorList>
    </citation>
    <scope>NUCLEOTIDE SEQUENCE</scope>
</reference>
<keyword evidence="2" id="KW-1185">Reference proteome</keyword>
<gene>
    <name evidence="1" type="ORF">MEDL_29851</name>
</gene>
<dbReference type="EMBL" id="CAJPWZ010001469">
    <property type="protein sequence ID" value="CAG2216108.1"/>
    <property type="molecule type" value="Genomic_DNA"/>
</dbReference>
<accession>A0A8S3S742</accession>
<dbReference type="OrthoDB" id="6126768at2759"/>
<evidence type="ECO:0000313" key="2">
    <source>
        <dbReference type="Proteomes" id="UP000683360"/>
    </source>
</evidence>
<organism evidence="1 2">
    <name type="scientific">Mytilus edulis</name>
    <name type="common">Blue mussel</name>
    <dbReference type="NCBI Taxonomy" id="6550"/>
    <lineage>
        <taxon>Eukaryota</taxon>
        <taxon>Metazoa</taxon>
        <taxon>Spiralia</taxon>
        <taxon>Lophotrochozoa</taxon>
        <taxon>Mollusca</taxon>
        <taxon>Bivalvia</taxon>
        <taxon>Autobranchia</taxon>
        <taxon>Pteriomorphia</taxon>
        <taxon>Mytilida</taxon>
        <taxon>Mytiloidea</taxon>
        <taxon>Mytilidae</taxon>
        <taxon>Mytilinae</taxon>
        <taxon>Mytilus</taxon>
    </lineage>
</organism>
<evidence type="ECO:0000313" key="1">
    <source>
        <dbReference type="EMBL" id="CAG2216108.1"/>
    </source>
</evidence>